<protein>
    <submittedName>
        <fullName evidence="5">Ribonucleoside triphosphate reductase</fullName>
        <ecNumber evidence="5">1.17.4.2</ecNumber>
    </submittedName>
</protein>
<keyword evidence="5" id="KW-0560">Oxidoreductase</keyword>
<dbReference type="InterPro" id="IPR012833">
    <property type="entry name" value="NrdD"/>
</dbReference>
<dbReference type="Gene3D" id="3.20.70.20">
    <property type="match status" value="1"/>
</dbReference>
<evidence type="ECO:0000256" key="3">
    <source>
        <dbReference type="PROSITE-ProRule" id="PRU00492"/>
    </source>
</evidence>
<evidence type="ECO:0000313" key="6">
    <source>
        <dbReference type="Proteomes" id="UP000808761"/>
    </source>
</evidence>
<feature type="domain" description="ATP-cone" evidence="4">
    <location>
        <begin position="6"/>
        <end position="98"/>
    </location>
</feature>
<dbReference type="GO" id="GO:0008998">
    <property type="term" value="F:ribonucleoside-triphosphate reductase (thioredoxin) activity"/>
    <property type="evidence" value="ECO:0007669"/>
    <property type="project" value="UniProtKB-EC"/>
</dbReference>
<dbReference type="PANTHER" id="PTHR21075">
    <property type="entry name" value="ANAEROBIC RIBONUCLEOSIDE-TRIPHOSPHATE REDUCTASE"/>
    <property type="match status" value="1"/>
</dbReference>
<organism evidence="5 6">
    <name type="scientific">Candidatus Saganbacteria bacterium</name>
    <dbReference type="NCBI Taxonomy" id="2575572"/>
    <lineage>
        <taxon>Bacteria</taxon>
        <taxon>Bacillati</taxon>
        <taxon>Saganbacteria</taxon>
    </lineage>
</organism>
<sequence length="463" mass="52002">MRKFLEFIEKRNGKTVPFDEKKIEEAILKALKAAGGEDPPAARTITEKVVHNLKRKFGYDAPTVEQVQDMVEKELINAGLAECAKAYILYRNRRSETRTSQAFLHKVEDIISGYVSQSDWRVAENSNASYSLSGLQAHISGAVVAEYTLRNIYPKEISEAHRSGDFHIHDLGMGTFGGYCAGWSLRQLLELGFNGVPGRISAKPARHFNSALGQVVNFLGTMQNEWAGAQAFSSFDTYLAPLVAKDDLDYAAVKQALQEFVFAINATSRWGNQVPFTNITLDWVVPKDIANMPILYGGQYLEGETYAQFQPQMDMINRAFIEVMTGGDMHGRIFTFPIPTYNITRDFDWDSENARLLFEMTAKYGIPYFQNFVNSSLRPSDVRSMCCRLQLDLRELVSKTGGLFGSGEKTGSIGVVTVNLPRLGYLSKSEEEFFSRLDDLLYLAKESLEIKRKEVSRNMDAGL</sequence>
<dbReference type="EMBL" id="JACRKR010000036">
    <property type="protein sequence ID" value="MBI5078538.1"/>
    <property type="molecule type" value="Genomic_DNA"/>
</dbReference>
<dbReference type="NCBIfam" id="NF006126">
    <property type="entry name" value="PRK08270.1"/>
    <property type="match status" value="1"/>
</dbReference>
<dbReference type="GO" id="GO:0031250">
    <property type="term" value="C:anaerobic ribonucleoside-triphosphate reductase complex"/>
    <property type="evidence" value="ECO:0007669"/>
    <property type="project" value="TreeGrafter"/>
</dbReference>
<dbReference type="InterPro" id="IPR005144">
    <property type="entry name" value="ATP-cone_dom"/>
</dbReference>
<name>A0A9D6UMA2_UNCSA</name>
<reference evidence="5" key="1">
    <citation type="submission" date="2020-07" db="EMBL/GenBank/DDBJ databases">
        <title>Huge and variable diversity of episymbiotic CPR bacteria and DPANN archaea in groundwater ecosystems.</title>
        <authorList>
            <person name="He C.Y."/>
            <person name="Keren R."/>
            <person name="Whittaker M."/>
            <person name="Farag I.F."/>
            <person name="Doudna J."/>
            <person name="Cate J.H.D."/>
            <person name="Banfield J.F."/>
        </authorList>
    </citation>
    <scope>NUCLEOTIDE SEQUENCE</scope>
    <source>
        <strain evidence="5">NC_groundwater_1860_Pr3_B-0.1um_51_7</strain>
    </source>
</reference>
<dbReference type="GO" id="GO:0004748">
    <property type="term" value="F:ribonucleoside-diphosphate reductase activity, thioredoxin disulfide as acceptor"/>
    <property type="evidence" value="ECO:0007669"/>
    <property type="project" value="TreeGrafter"/>
</dbReference>
<accession>A0A9D6UMA2</accession>
<dbReference type="EC" id="1.17.4.2" evidence="5"/>
<evidence type="ECO:0000256" key="2">
    <source>
        <dbReference type="ARBA" id="ARBA00022840"/>
    </source>
</evidence>
<dbReference type="GO" id="GO:0006260">
    <property type="term" value="P:DNA replication"/>
    <property type="evidence" value="ECO:0007669"/>
    <property type="project" value="InterPro"/>
</dbReference>
<feature type="non-terminal residue" evidence="5">
    <location>
        <position position="463"/>
    </location>
</feature>
<dbReference type="SUPFAM" id="SSF51998">
    <property type="entry name" value="PFL-like glycyl radical enzymes"/>
    <property type="match status" value="1"/>
</dbReference>
<keyword evidence="2 3" id="KW-0067">ATP-binding</keyword>
<evidence type="ECO:0000313" key="5">
    <source>
        <dbReference type="EMBL" id="MBI5078538.1"/>
    </source>
</evidence>
<proteinExistence type="predicted"/>
<evidence type="ECO:0000259" key="4">
    <source>
        <dbReference type="PROSITE" id="PS51161"/>
    </source>
</evidence>
<gene>
    <name evidence="5" type="ORF">HZB08_00760</name>
</gene>
<dbReference type="GO" id="GO:0009265">
    <property type="term" value="P:2'-deoxyribonucleotide biosynthetic process"/>
    <property type="evidence" value="ECO:0007669"/>
    <property type="project" value="TreeGrafter"/>
</dbReference>
<dbReference type="GO" id="GO:0005524">
    <property type="term" value="F:ATP binding"/>
    <property type="evidence" value="ECO:0007669"/>
    <property type="project" value="UniProtKB-UniRule"/>
</dbReference>
<evidence type="ECO:0000256" key="1">
    <source>
        <dbReference type="ARBA" id="ARBA00022741"/>
    </source>
</evidence>
<dbReference type="Pfam" id="PF03477">
    <property type="entry name" value="ATP-cone"/>
    <property type="match status" value="1"/>
</dbReference>
<keyword evidence="1 3" id="KW-0547">Nucleotide-binding</keyword>
<dbReference type="PROSITE" id="PS51161">
    <property type="entry name" value="ATP_CONE"/>
    <property type="match status" value="1"/>
</dbReference>
<dbReference type="Proteomes" id="UP000808761">
    <property type="component" value="Unassembled WGS sequence"/>
</dbReference>
<dbReference type="AlphaFoldDB" id="A0A9D6UMA2"/>
<dbReference type="Pfam" id="PF13597">
    <property type="entry name" value="NRDD"/>
    <property type="match status" value="1"/>
</dbReference>
<dbReference type="PANTHER" id="PTHR21075:SF0">
    <property type="entry name" value="ANAEROBIC RIBONUCLEOSIDE-TRIPHOSPHATE REDUCTASE"/>
    <property type="match status" value="1"/>
</dbReference>
<comment type="caution">
    <text evidence="5">The sequence shown here is derived from an EMBL/GenBank/DDBJ whole genome shotgun (WGS) entry which is preliminary data.</text>
</comment>